<accession>A0A8S3SWE9</accession>
<keyword evidence="2" id="KW-1185">Reference proteome</keyword>
<comment type="caution">
    <text evidence="1">The sequence shown here is derived from an EMBL/GenBank/DDBJ whole genome shotgun (WGS) entry which is preliminary data.</text>
</comment>
<dbReference type="AlphaFoldDB" id="A0A8S3SWE9"/>
<proteinExistence type="predicted"/>
<organism evidence="1 2">
    <name type="scientific">Mytilus edulis</name>
    <name type="common">Blue mussel</name>
    <dbReference type="NCBI Taxonomy" id="6550"/>
    <lineage>
        <taxon>Eukaryota</taxon>
        <taxon>Metazoa</taxon>
        <taxon>Spiralia</taxon>
        <taxon>Lophotrochozoa</taxon>
        <taxon>Mollusca</taxon>
        <taxon>Bivalvia</taxon>
        <taxon>Autobranchia</taxon>
        <taxon>Pteriomorphia</taxon>
        <taxon>Mytilida</taxon>
        <taxon>Mytiloidea</taxon>
        <taxon>Mytilidae</taxon>
        <taxon>Mytilinae</taxon>
        <taxon>Mytilus</taxon>
    </lineage>
</organism>
<evidence type="ECO:0000313" key="1">
    <source>
        <dbReference type="EMBL" id="CAG2222751.1"/>
    </source>
</evidence>
<protein>
    <recommendedName>
        <fullName evidence="3">DDE Tnp4 domain-containing protein</fullName>
    </recommendedName>
</protein>
<dbReference type="OrthoDB" id="10051515at2759"/>
<sequence>MTPKTAIYTIGSYFLQNPKNLQHSELPKDARIFSHAFGILASRWRIFRRPILATPEKSKEIVKAALSLHNFVKYEERNVPVLQRRYCPPRYVDTDDNGNIIEGMWRNEIGDASGIVGINQTGSNMFKKRARETREKFENYFVSDIGKVEWQNTSVHFGEQE</sequence>
<reference evidence="1" key="1">
    <citation type="submission" date="2021-03" db="EMBL/GenBank/DDBJ databases">
        <authorList>
            <person name="Bekaert M."/>
        </authorList>
    </citation>
    <scope>NUCLEOTIDE SEQUENCE</scope>
</reference>
<evidence type="ECO:0008006" key="3">
    <source>
        <dbReference type="Google" id="ProtNLM"/>
    </source>
</evidence>
<dbReference type="EMBL" id="CAJPWZ010001767">
    <property type="protein sequence ID" value="CAG2222751.1"/>
    <property type="molecule type" value="Genomic_DNA"/>
</dbReference>
<dbReference type="Proteomes" id="UP000683360">
    <property type="component" value="Unassembled WGS sequence"/>
</dbReference>
<name>A0A8S3SWE9_MYTED</name>
<gene>
    <name evidence="1" type="ORF">MEDL_36177</name>
</gene>
<evidence type="ECO:0000313" key="2">
    <source>
        <dbReference type="Proteomes" id="UP000683360"/>
    </source>
</evidence>